<reference evidence="3 4" key="1">
    <citation type="journal article" date="2008" name="Int. J. Syst. Evol. Microbiol.">
        <title>Nocardioides daphniae sp. nov., isolated from Daphnia cucullata (Crustacea: Cladocera).</title>
        <authorList>
            <person name="Toth E.M."/>
            <person name="Keki Z."/>
            <person name="Homonnay Z.G."/>
            <person name="Borsodi A.K."/>
            <person name="Marialigeti K."/>
            <person name="Schumann P."/>
        </authorList>
    </citation>
    <scope>NUCLEOTIDE SEQUENCE [LARGE SCALE GENOMIC DNA]</scope>
    <source>
        <strain evidence="3 4">JCM 16608</strain>
    </source>
</reference>
<dbReference type="KEGG" id="ndp:E2C04_01655"/>
<evidence type="ECO:0000256" key="1">
    <source>
        <dbReference type="SAM" id="MobiDB-lite"/>
    </source>
</evidence>
<evidence type="ECO:0000259" key="2">
    <source>
        <dbReference type="Pfam" id="PF07969"/>
    </source>
</evidence>
<feature type="region of interest" description="Disordered" evidence="1">
    <location>
        <begin position="466"/>
        <end position="618"/>
    </location>
</feature>
<keyword evidence="3" id="KW-0378">Hydrolase</keyword>
<evidence type="ECO:0000313" key="4">
    <source>
        <dbReference type="Proteomes" id="UP000297025"/>
    </source>
</evidence>
<organism evidence="3 4">
    <name type="scientific">Nocardioides daphniae</name>
    <dbReference type="NCBI Taxonomy" id="402297"/>
    <lineage>
        <taxon>Bacteria</taxon>
        <taxon>Bacillati</taxon>
        <taxon>Actinomycetota</taxon>
        <taxon>Actinomycetes</taxon>
        <taxon>Propionibacteriales</taxon>
        <taxon>Nocardioidaceae</taxon>
        <taxon>Nocardioides</taxon>
    </lineage>
</organism>
<dbReference type="EMBL" id="CP038462">
    <property type="protein sequence ID" value="QCC76234.1"/>
    <property type="molecule type" value="Genomic_DNA"/>
</dbReference>
<dbReference type="Gene3D" id="2.30.40.10">
    <property type="entry name" value="Urease, subunit C, domain 1"/>
    <property type="match status" value="1"/>
</dbReference>
<feature type="compositionally biased region" description="Gly residues" evidence="1">
    <location>
        <begin position="466"/>
        <end position="479"/>
    </location>
</feature>
<dbReference type="PANTHER" id="PTHR22642:SF2">
    <property type="entry name" value="PROTEIN LONG AFTER FAR-RED 3"/>
    <property type="match status" value="1"/>
</dbReference>
<dbReference type="InterPro" id="IPR032466">
    <property type="entry name" value="Metal_Hydrolase"/>
</dbReference>
<dbReference type="AlphaFoldDB" id="A0A4P7U9E1"/>
<feature type="compositionally biased region" description="Low complexity" evidence="1">
    <location>
        <begin position="530"/>
        <end position="543"/>
    </location>
</feature>
<feature type="compositionally biased region" description="Basic residues" evidence="1">
    <location>
        <begin position="544"/>
        <end position="553"/>
    </location>
</feature>
<protein>
    <submittedName>
        <fullName evidence="3">Amidohydrolase</fullName>
    </submittedName>
</protein>
<dbReference type="OrthoDB" id="3238066at2"/>
<accession>A0A4P7U9E1</accession>
<dbReference type="InterPro" id="IPR011059">
    <property type="entry name" value="Metal-dep_hydrolase_composite"/>
</dbReference>
<dbReference type="GO" id="GO:0016810">
    <property type="term" value="F:hydrolase activity, acting on carbon-nitrogen (but not peptide) bonds"/>
    <property type="evidence" value="ECO:0007669"/>
    <property type="project" value="InterPro"/>
</dbReference>
<feature type="compositionally biased region" description="Low complexity" evidence="1">
    <location>
        <begin position="557"/>
        <end position="568"/>
    </location>
</feature>
<sequence length="618" mass="64778">MLLRNVRPVARGPGRAYDGEPLDLDLPGVGEPGQVVDADGAWAVPGLWDAHVHLGQWALVQSRLDTSAADSVGAVQAGVRRRLAQRPGQPVIGFGHRPTAWPTLPTTADLDAVTDVPVVLVAGDAHHGWLNSAAQRALGLPERDEVVSEDEWFDVFGRLGETFGSERVGPDDYAATLRTAAGLGVTGVVDFEFGDGPAAWTERWAGADVLRVRTATYASGLDDVLAAGLRTEDALDAAGRLTVGPLKIISDGSLNTGTAWCCEAYAGTPALPFGEPNLPVEELTELLARAHAGGLQAAVHAIGDRAVGAALDAFAATGARGSVEHAQLVRHEDVLRMAELGIRASVQPAHLLDDRDPTEQQWPGQGGRCFALRWMRDAGVGLAFGSDAPVSPLDPWLAMAAAVHRSADERDGWHPEQSLTAAEALAASVDGVRDLREARDVVLLADDPLRFDSGPEAAAQLLGMRAGGGDVRGRSGGAPGLSALRKETPSGAREPTLTPPDPAGSFLPRRASPPTRLQRRASPPTRPPETRLTPTQSSPAARTPGRRAPRRRPPAAGPSGSGPSAGARRAWRPRRHDAPGAAARPAASRPASRGSTRSSRPAARAPARAGRAARRGRR</sequence>
<name>A0A4P7U9E1_9ACTN</name>
<dbReference type="SUPFAM" id="SSF51556">
    <property type="entry name" value="Metallo-dependent hydrolases"/>
    <property type="match status" value="1"/>
</dbReference>
<proteinExistence type="predicted"/>
<gene>
    <name evidence="3" type="ORF">E2C04_01655</name>
</gene>
<feature type="compositionally biased region" description="Low complexity" evidence="1">
    <location>
        <begin position="579"/>
        <end position="610"/>
    </location>
</feature>
<evidence type="ECO:0000313" key="3">
    <source>
        <dbReference type="EMBL" id="QCC76234.1"/>
    </source>
</evidence>
<dbReference type="Gene3D" id="3.10.310.70">
    <property type="match status" value="1"/>
</dbReference>
<feature type="domain" description="Amidohydrolase 3" evidence="2">
    <location>
        <begin position="34"/>
        <end position="427"/>
    </location>
</feature>
<dbReference type="Gene3D" id="3.20.20.140">
    <property type="entry name" value="Metal-dependent hydrolases"/>
    <property type="match status" value="1"/>
</dbReference>
<dbReference type="InterPro" id="IPR013108">
    <property type="entry name" value="Amidohydro_3"/>
</dbReference>
<dbReference type="PANTHER" id="PTHR22642">
    <property type="entry name" value="IMIDAZOLONEPROPIONASE"/>
    <property type="match status" value="1"/>
</dbReference>
<dbReference type="Proteomes" id="UP000297025">
    <property type="component" value="Chromosome"/>
</dbReference>
<dbReference type="Pfam" id="PF07969">
    <property type="entry name" value="Amidohydro_3"/>
    <property type="match status" value="1"/>
</dbReference>